<proteinExistence type="predicted"/>
<sequence>MIDKAFFGLNKDVYICACYIPPVSSNYYDDDFLNLENEISNIPKTSNILILGDLNARIGEKIDFIDNESLSLDSLQNVLPDDYSEDCTILRNTRDNIFNTQGQGLIDLCIASQLRVLNGRFVGDILGNFTCHKSYGSSVVDYALADMDLLTSINFFQVDSATYLSDHSQISVHIYCNITPDFEEDSPNFIPLQCTYKWEAISKNKLIDTISDCDVLHKIVSFENNIFDENSNGINKASEQLTNIFDNLAKTSCKIIRHKKVKIKKKKSWSDNEVNDLKKTVVDLGNKMRSKPFDLQLRHNFFYQCKNLKKMIKRKKYLFKKNIYDKLLNWKETDPKQYWQHLNSLKNDDSSSSNLSKLINMGNLSQHFQSQGKPEHINVPFMDKIDAYVKDYKNILKENVLTDAPFTITEAYYLTCTFNFLSVREIYLITVLVFSSLMSAPKYSNLNDMSDGESTLSLHSLVETDDEFTDDSLLSSYLLAPTRPSQNQELDQSLHLLAPTRPSQTNTLDRSMPILTPQISLVNRLHQNNLTYNTSACYTTSTPRLEHTSIPIIVHTAVMEKLAPCRKLGYPHENGLVFLREFDSFATLHNIMPYENQRRIAAFISS</sequence>
<accession>A0A8S3U552</accession>
<dbReference type="OrthoDB" id="8052050at2759"/>
<reference evidence="1" key="1">
    <citation type="submission" date="2021-03" db="EMBL/GenBank/DDBJ databases">
        <authorList>
            <person name="Bekaert M."/>
        </authorList>
    </citation>
    <scope>NUCLEOTIDE SEQUENCE</scope>
</reference>
<dbReference type="AlphaFoldDB" id="A0A8S3U552"/>
<dbReference type="Proteomes" id="UP000683360">
    <property type="component" value="Unassembled WGS sequence"/>
</dbReference>
<evidence type="ECO:0008006" key="3">
    <source>
        <dbReference type="Google" id="ProtNLM"/>
    </source>
</evidence>
<dbReference type="InterPro" id="IPR036691">
    <property type="entry name" value="Endo/exonu/phosph_ase_sf"/>
</dbReference>
<dbReference type="EMBL" id="CAJPWZ010002380">
    <property type="protein sequence ID" value="CAG2237245.1"/>
    <property type="molecule type" value="Genomic_DNA"/>
</dbReference>
<dbReference type="SUPFAM" id="SSF56219">
    <property type="entry name" value="DNase I-like"/>
    <property type="match status" value="1"/>
</dbReference>
<name>A0A8S3U552_MYTED</name>
<gene>
    <name evidence="1" type="ORF">MEDL_49696</name>
</gene>
<keyword evidence="2" id="KW-1185">Reference proteome</keyword>
<dbReference type="Gene3D" id="3.60.10.10">
    <property type="entry name" value="Endonuclease/exonuclease/phosphatase"/>
    <property type="match status" value="1"/>
</dbReference>
<comment type="caution">
    <text evidence="1">The sequence shown here is derived from an EMBL/GenBank/DDBJ whole genome shotgun (WGS) entry which is preliminary data.</text>
</comment>
<evidence type="ECO:0000313" key="2">
    <source>
        <dbReference type="Proteomes" id="UP000683360"/>
    </source>
</evidence>
<protein>
    <recommendedName>
        <fullName evidence="3">Endonuclease/exonuclease/phosphatase domain-containing protein</fullName>
    </recommendedName>
</protein>
<evidence type="ECO:0000313" key="1">
    <source>
        <dbReference type="EMBL" id="CAG2237245.1"/>
    </source>
</evidence>
<organism evidence="1 2">
    <name type="scientific">Mytilus edulis</name>
    <name type="common">Blue mussel</name>
    <dbReference type="NCBI Taxonomy" id="6550"/>
    <lineage>
        <taxon>Eukaryota</taxon>
        <taxon>Metazoa</taxon>
        <taxon>Spiralia</taxon>
        <taxon>Lophotrochozoa</taxon>
        <taxon>Mollusca</taxon>
        <taxon>Bivalvia</taxon>
        <taxon>Autobranchia</taxon>
        <taxon>Pteriomorphia</taxon>
        <taxon>Mytilida</taxon>
        <taxon>Mytiloidea</taxon>
        <taxon>Mytilidae</taxon>
        <taxon>Mytilinae</taxon>
        <taxon>Mytilus</taxon>
    </lineage>
</organism>